<dbReference type="Pfam" id="PF04220">
    <property type="entry name" value="YihI"/>
    <property type="match status" value="1"/>
</dbReference>
<dbReference type="GO" id="GO:0042254">
    <property type="term" value="P:ribosome biogenesis"/>
    <property type="evidence" value="ECO:0007669"/>
    <property type="project" value="UniProtKB-KW"/>
</dbReference>
<keyword evidence="2 3" id="KW-0690">Ribosome biogenesis</keyword>
<sequence length="191" mass="21376">MTRIKKSRTPGQLAASKNTRETAAQTKERQRKAKRKGLAPGSRQNVPELHEHNKDKQAPTDPRLGSKKPVPLGPATNTDAPETKKFTKPAPVAKITVIDECAALSPEQELEQLENDERLNTLLDQVDAGKKLAKADGAWLDARLARHQQLLEQLGLLDEEDDEANEGDDLWTRFMDTEFDPAQYEDKEDKS</sequence>
<dbReference type="Proteomes" id="UP000243793">
    <property type="component" value="Chromosome"/>
</dbReference>
<dbReference type="KEGG" id="ocm:CBP12_09885"/>
<dbReference type="HAMAP" id="MF_01058">
    <property type="entry name" value="GAP_YihI"/>
    <property type="match status" value="1"/>
</dbReference>
<evidence type="ECO:0000313" key="5">
    <source>
        <dbReference type="EMBL" id="ART80415.1"/>
    </source>
</evidence>
<comment type="subunit">
    <text evidence="3">Interacts with Der.</text>
</comment>
<comment type="function">
    <text evidence="3">A GTPase-activating protein (GAP) that modifies Der/EngA GTPase function. May play a role in ribosome biogenesis.</text>
</comment>
<evidence type="ECO:0000313" key="6">
    <source>
        <dbReference type="Proteomes" id="UP000243793"/>
    </source>
</evidence>
<dbReference type="RefSeq" id="WP_086964281.1">
    <property type="nucleotide sequence ID" value="NZ_CP021376.1"/>
</dbReference>
<evidence type="ECO:0000256" key="2">
    <source>
        <dbReference type="ARBA" id="ARBA00022517"/>
    </source>
</evidence>
<evidence type="ECO:0000256" key="3">
    <source>
        <dbReference type="HAMAP-Rule" id="MF_01058"/>
    </source>
</evidence>
<keyword evidence="1 3" id="KW-0343">GTPase activation</keyword>
<evidence type="ECO:0000256" key="1">
    <source>
        <dbReference type="ARBA" id="ARBA00022468"/>
    </source>
</evidence>
<comment type="similarity">
    <text evidence="3">Belongs to the YihI family.</text>
</comment>
<keyword evidence="6" id="KW-1185">Reference proteome</keyword>
<accession>A0A1Y0D068</accession>
<dbReference type="NCBIfam" id="NF003560">
    <property type="entry name" value="PRK05244.1-1"/>
    <property type="match status" value="1"/>
</dbReference>
<feature type="compositionally biased region" description="Basic and acidic residues" evidence="4">
    <location>
        <begin position="48"/>
        <end position="58"/>
    </location>
</feature>
<dbReference type="GO" id="GO:0005096">
    <property type="term" value="F:GTPase activator activity"/>
    <property type="evidence" value="ECO:0007669"/>
    <property type="project" value="UniProtKB-KW"/>
</dbReference>
<reference evidence="6" key="1">
    <citation type="submission" date="2017-05" db="EMBL/GenBank/DDBJ databases">
        <authorList>
            <person name="Sung H."/>
        </authorList>
    </citation>
    <scope>NUCLEOTIDE SEQUENCE [LARGE SCALE GENOMIC DNA]</scope>
    <source>
        <strain evidence="6">AMac2203</strain>
    </source>
</reference>
<proteinExistence type="inferred from homology"/>
<dbReference type="EMBL" id="CP021376">
    <property type="protein sequence ID" value="ART80415.1"/>
    <property type="molecule type" value="Genomic_DNA"/>
</dbReference>
<feature type="region of interest" description="Disordered" evidence="4">
    <location>
        <begin position="1"/>
        <end position="92"/>
    </location>
</feature>
<protein>
    <recommendedName>
        <fullName evidence="3">Der GTPase-activating protein YihI</fullName>
    </recommendedName>
</protein>
<evidence type="ECO:0000256" key="4">
    <source>
        <dbReference type="SAM" id="MobiDB-lite"/>
    </source>
</evidence>
<name>A0A1Y0D068_9GAMM</name>
<dbReference type="OrthoDB" id="5677577at2"/>
<gene>
    <name evidence="3" type="primary">yihI</name>
    <name evidence="5" type="ORF">CBP12_09885</name>
</gene>
<organism evidence="5 6">
    <name type="scientific">Oceanisphaera avium</name>
    <dbReference type="NCBI Taxonomy" id="1903694"/>
    <lineage>
        <taxon>Bacteria</taxon>
        <taxon>Pseudomonadati</taxon>
        <taxon>Pseudomonadota</taxon>
        <taxon>Gammaproteobacteria</taxon>
        <taxon>Aeromonadales</taxon>
        <taxon>Aeromonadaceae</taxon>
        <taxon>Oceanisphaera</taxon>
    </lineage>
</organism>
<dbReference type="InterPro" id="IPR007336">
    <property type="entry name" value="YihI"/>
</dbReference>
<dbReference type="AlphaFoldDB" id="A0A1Y0D068"/>
<feature type="compositionally biased region" description="Polar residues" evidence="4">
    <location>
        <begin position="15"/>
        <end position="25"/>
    </location>
</feature>